<dbReference type="EMBL" id="LCPZ01000015">
    <property type="protein sequence ID" value="KKW08198.1"/>
    <property type="molecule type" value="Genomic_DNA"/>
</dbReference>
<dbReference type="AlphaFoldDB" id="A0A0G1VP17"/>
<organism evidence="1 2">
    <name type="scientific">Candidatus Kaiserbacteria bacterium GW2011_GWA2_49_19</name>
    <dbReference type="NCBI Taxonomy" id="1618669"/>
    <lineage>
        <taxon>Bacteria</taxon>
        <taxon>Candidatus Kaiseribacteriota</taxon>
    </lineage>
</organism>
<name>A0A0G1VP17_9BACT</name>
<accession>A0A0G1VP17</accession>
<gene>
    <name evidence="1" type="ORF">UY44_C0015G0014</name>
</gene>
<reference evidence="1 2" key="1">
    <citation type="journal article" date="2015" name="Nature">
        <title>rRNA introns, odd ribosomes, and small enigmatic genomes across a large radiation of phyla.</title>
        <authorList>
            <person name="Brown C.T."/>
            <person name="Hug L.A."/>
            <person name="Thomas B.C."/>
            <person name="Sharon I."/>
            <person name="Castelle C.J."/>
            <person name="Singh A."/>
            <person name="Wilkins M.J."/>
            <person name="Williams K.H."/>
            <person name="Banfield J.F."/>
        </authorList>
    </citation>
    <scope>NUCLEOTIDE SEQUENCE [LARGE SCALE GENOMIC DNA]</scope>
</reference>
<sequence length="45" mass="4805">MRNFTGGKLATVTLLIGGIEGITLRALSFHKNRKCCIVEPPSGFG</sequence>
<dbReference type="Proteomes" id="UP000033965">
    <property type="component" value="Unassembled WGS sequence"/>
</dbReference>
<evidence type="ECO:0000313" key="1">
    <source>
        <dbReference type="EMBL" id="KKW08198.1"/>
    </source>
</evidence>
<proteinExistence type="predicted"/>
<evidence type="ECO:0000313" key="2">
    <source>
        <dbReference type="Proteomes" id="UP000033965"/>
    </source>
</evidence>
<protein>
    <submittedName>
        <fullName evidence="1">Uncharacterized protein</fullName>
    </submittedName>
</protein>
<comment type="caution">
    <text evidence="1">The sequence shown here is derived from an EMBL/GenBank/DDBJ whole genome shotgun (WGS) entry which is preliminary data.</text>
</comment>